<dbReference type="InterPro" id="IPR004107">
    <property type="entry name" value="Integrase_SAM-like_N"/>
</dbReference>
<evidence type="ECO:0000259" key="7">
    <source>
        <dbReference type="PROSITE" id="PS51898"/>
    </source>
</evidence>
<dbReference type="EMBL" id="JAFBDQ010000007">
    <property type="protein sequence ID" value="MBM7556831.1"/>
    <property type="molecule type" value="Genomic_DNA"/>
</dbReference>
<dbReference type="InterPro" id="IPR011010">
    <property type="entry name" value="DNA_brk_join_enz"/>
</dbReference>
<dbReference type="InterPro" id="IPR010998">
    <property type="entry name" value="Integrase_recombinase_N"/>
</dbReference>
<dbReference type="PANTHER" id="PTHR30349:SF91">
    <property type="entry name" value="INTA PROTEIN"/>
    <property type="match status" value="1"/>
</dbReference>
<accession>A0A938XSD8</accession>
<dbReference type="Pfam" id="PF14659">
    <property type="entry name" value="Phage_int_SAM_3"/>
    <property type="match status" value="1"/>
</dbReference>
<evidence type="ECO:0000256" key="5">
    <source>
        <dbReference type="ARBA" id="ARBA00023172"/>
    </source>
</evidence>
<dbReference type="GO" id="GO:0003677">
    <property type="term" value="F:DNA binding"/>
    <property type="evidence" value="ECO:0007669"/>
    <property type="project" value="UniProtKB-UniRule"/>
</dbReference>
<dbReference type="SUPFAM" id="SSF56349">
    <property type="entry name" value="DNA breaking-rejoining enzymes"/>
    <property type="match status" value="1"/>
</dbReference>
<dbReference type="InterPro" id="IPR044068">
    <property type="entry name" value="CB"/>
</dbReference>
<comment type="function">
    <text evidence="1">Site-specific tyrosine recombinase, which acts by catalyzing the cutting and rejoining of the recombining DNA molecules.</text>
</comment>
<evidence type="ECO:0000313" key="10">
    <source>
        <dbReference type="Proteomes" id="UP000774000"/>
    </source>
</evidence>
<evidence type="ECO:0000256" key="4">
    <source>
        <dbReference type="ARBA" id="ARBA00023125"/>
    </source>
</evidence>
<dbReference type="Pfam" id="PF00589">
    <property type="entry name" value="Phage_integrase"/>
    <property type="match status" value="1"/>
</dbReference>
<dbReference type="InterPro" id="IPR013762">
    <property type="entry name" value="Integrase-like_cat_sf"/>
</dbReference>
<dbReference type="Proteomes" id="UP000774000">
    <property type="component" value="Unassembled WGS sequence"/>
</dbReference>
<proteinExistence type="inferred from homology"/>
<protein>
    <submittedName>
        <fullName evidence="9">Integrase</fullName>
    </submittedName>
</protein>
<dbReference type="Gene3D" id="1.10.443.10">
    <property type="entry name" value="Intergrase catalytic core"/>
    <property type="match status" value="1"/>
</dbReference>
<keyword evidence="3" id="KW-0229">DNA integration</keyword>
<feature type="domain" description="Core-binding (CB)" evidence="8">
    <location>
        <begin position="63"/>
        <end position="153"/>
    </location>
</feature>
<name>A0A938XSD8_9FIRM</name>
<keyword evidence="10" id="KW-1185">Reference proteome</keyword>
<dbReference type="Pfam" id="PF14657">
    <property type="entry name" value="Arm-DNA-bind_4"/>
    <property type="match status" value="1"/>
</dbReference>
<keyword evidence="5" id="KW-0233">DNA recombination</keyword>
<reference evidence="9" key="1">
    <citation type="submission" date="2021-01" db="EMBL/GenBank/DDBJ databases">
        <title>Genomic Encyclopedia of Type Strains, Phase IV (KMG-IV): sequencing the most valuable type-strain genomes for metagenomic binning, comparative biology and taxonomic classification.</title>
        <authorList>
            <person name="Goeker M."/>
        </authorList>
    </citation>
    <scope>NUCLEOTIDE SEQUENCE</scope>
    <source>
        <strain evidence="9">DSM 23230</strain>
    </source>
</reference>
<evidence type="ECO:0000256" key="1">
    <source>
        <dbReference type="ARBA" id="ARBA00003283"/>
    </source>
</evidence>
<evidence type="ECO:0000259" key="8">
    <source>
        <dbReference type="PROSITE" id="PS51900"/>
    </source>
</evidence>
<evidence type="ECO:0000256" key="3">
    <source>
        <dbReference type="ARBA" id="ARBA00022908"/>
    </source>
</evidence>
<dbReference type="CDD" id="cd01189">
    <property type="entry name" value="INT_ICEBs1_C_like"/>
    <property type="match status" value="1"/>
</dbReference>
<organism evidence="9 10">
    <name type="scientific">Halanaerobacter jeridensis</name>
    <dbReference type="NCBI Taxonomy" id="706427"/>
    <lineage>
        <taxon>Bacteria</taxon>
        <taxon>Bacillati</taxon>
        <taxon>Bacillota</taxon>
        <taxon>Clostridia</taxon>
        <taxon>Halanaerobiales</taxon>
        <taxon>Halobacteroidaceae</taxon>
        <taxon>Halanaerobacter</taxon>
    </lineage>
</organism>
<comment type="similarity">
    <text evidence="2">Belongs to the 'phage' integrase family.</text>
</comment>
<dbReference type="AlphaFoldDB" id="A0A938XSD8"/>
<dbReference type="Gene3D" id="1.10.150.130">
    <property type="match status" value="1"/>
</dbReference>
<dbReference type="InterPro" id="IPR028259">
    <property type="entry name" value="AP2-like_int_N"/>
</dbReference>
<keyword evidence="4 6" id="KW-0238">DNA-binding</keyword>
<evidence type="ECO:0000256" key="6">
    <source>
        <dbReference type="PROSITE-ProRule" id="PRU01248"/>
    </source>
</evidence>
<comment type="caution">
    <text evidence="9">The sequence shown here is derived from an EMBL/GenBank/DDBJ whole genome shotgun (WGS) entry which is preliminary data.</text>
</comment>
<dbReference type="RefSeq" id="WP_204701606.1">
    <property type="nucleotide sequence ID" value="NZ_JAFBDQ010000007.1"/>
</dbReference>
<evidence type="ECO:0000313" key="9">
    <source>
        <dbReference type="EMBL" id="MBM7556831.1"/>
    </source>
</evidence>
<dbReference type="InterPro" id="IPR050090">
    <property type="entry name" value="Tyrosine_recombinase_XerCD"/>
</dbReference>
<sequence length="383" mass="44172">MANITKKGRQKYQICIECGRNPQTGKRKRKYETFNGTKTEAKKRAAELEHEIKSNQFIEDTEETVGSYLKEWLRNYKHNLAPSTYESYDIIINSHLIPALGQKKLSELGPQDIERYQAQKLSSGRKDGKQGGLSTRTVQYHHRVLSKALKKAEKYNLIRENPAKLVQAPTPNTPEINPLSKDEVNKLLDQAEGFAHDLIYLGVKTGMRRGELLALRWSDIDFENKKITVRQSMTKVTGEELSFNKPKTKSSQRPIQIDDEIITMLKKRKAKQEEYKEKFGNKYDNQHKLVFRKNNGKPFLPQYATKMFNQVAEAAELGEFRLHDLRHTHATLMLKSEVHPKIVQERLGHSSITQTLDTYSHVIPSMQKEAVDKFNANFDFGLN</sequence>
<evidence type="ECO:0000256" key="2">
    <source>
        <dbReference type="ARBA" id="ARBA00008857"/>
    </source>
</evidence>
<dbReference type="GO" id="GO:0015074">
    <property type="term" value="P:DNA integration"/>
    <property type="evidence" value="ECO:0007669"/>
    <property type="project" value="UniProtKB-KW"/>
</dbReference>
<dbReference type="GO" id="GO:0006310">
    <property type="term" value="P:DNA recombination"/>
    <property type="evidence" value="ECO:0007669"/>
    <property type="project" value="UniProtKB-KW"/>
</dbReference>
<dbReference type="PROSITE" id="PS51900">
    <property type="entry name" value="CB"/>
    <property type="match status" value="1"/>
</dbReference>
<dbReference type="PANTHER" id="PTHR30349">
    <property type="entry name" value="PHAGE INTEGRASE-RELATED"/>
    <property type="match status" value="1"/>
</dbReference>
<gene>
    <name evidence="9" type="ORF">JOC47_001682</name>
</gene>
<dbReference type="PROSITE" id="PS51898">
    <property type="entry name" value="TYR_RECOMBINASE"/>
    <property type="match status" value="1"/>
</dbReference>
<feature type="domain" description="Tyr recombinase" evidence="7">
    <location>
        <begin position="174"/>
        <end position="372"/>
    </location>
</feature>
<dbReference type="InterPro" id="IPR002104">
    <property type="entry name" value="Integrase_catalytic"/>
</dbReference>